<name>A0A6N4QDH5_9LEPT</name>
<organism evidence="4 5">
    <name type="scientific">Leptospira yasudae</name>
    <dbReference type="NCBI Taxonomy" id="2202201"/>
    <lineage>
        <taxon>Bacteria</taxon>
        <taxon>Pseudomonadati</taxon>
        <taxon>Spirochaetota</taxon>
        <taxon>Spirochaetia</taxon>
        <taxon>Leptospirales</taxon>
        <taxon>Leptospiraceae</taxon>
        <taxon>Leptospira</taxon>
    </lineage>
</organism>
<comment type="caution">
    <text evidence="4">The sequence shown here is derived from an EMBL/GenBank/DDBJ whole genome shotgun (WGS) entry which is preliminary data.</text>
</comment>
<feature type="domain" description="DUF4349" evidence="3">
    <location>
        <begin position="126"/>
        <end position="321"/>
    </location>
</feature>
<evidence type="ECO:0000313" key="5">
    <source>
        <dbReference type="Proteomes" id="UP000297613"/>
    </source>
</evidence>
<dbReference type="InterPro" id="IPR025645">
    <property type="entry name" value="DUF4349"/>
</dbReference>
<feature type="region of interest" description="Disordered" evidence="1">
    <location>
        <begin position="56"/>
        <end position="98"/>
    </location>
</feature>
<dbReference type="EMBL" id="RQGM01000062">
    <property type="protein sequence ID" value="TGL81320.1"/>
    <property type="molecule type" value="Genomic_DNA"/>
</dbReference>
<dbReference type="AlphaFoldDB" id="A0A6N4QDH5"/>
<proteinExistence type="predicted"/>
<evidence type="ECO:0000256" key="1">
    <source>
        <dbReference type="SAM" id="MobiDB-lite"/>
    </source>
</evidence>
<dbReference type="Pfam" id="PF14257">
    <property type="entry name" value="DUF4349"/>
    <property type="match status" value="1"/>
</dbReference>
<sequence>MPFLETFGTFSRKKRVDPGVEFNKFSIGRFALKQTVRFILIFSLLFALACGKKSEESKDSSSASSEVMSRSVGSADMKKSAPMPEAEKREASDTDDSQSFFASDKAENQLGKVFAPVASAGNERLLEYNIQLAYQCSDLIQTRKQLLDFIAKYGYLESSSATNSASPYMSAKVHVRSAKLYEALLELDKLGTLLSEDISTIDHTEGMVWQKRKMTREKIRLSRRNNANSQIGAGSKNWEAIEESIASSEDELDLAEHETWKIKDRVTWATIAVSYSLPTAPDKIEVPAYKNAFVGLLNVFLQLTYYLIWWLPFLIIGGVAVYYAGVVYQAIRKKLGK</sequence>
<keyword evidence="2" id="KW-0472">Membrane</keyword>
<accession>A0A6N4QDH5</accession>
<reference evidence="4 5" key="1">
    <citation type="journal article" date="2019" name="PLoS Negl. Trop. Dis.">
        <title>Revisiting the worldwide diversity of Leptospira species in the environment.</title>
        <authorList>
            <person name="Vincent A.T."/>
            <person name="Schiettekatte O."/>
            <person name="Bourhy P."/>
            <person name="Veyrier F.J."/>
            <person name="Picardeau M."/>
        </authorList>
    </citation>
    <scope>NUCLEOTIDE SEQUENCE [LARGE SCALE GENOMIC DNA]</scope>
    <source>
        <strain evidence="4 5">201702445</strain>
    </source>
</reference>
<keyword evidence="2" id="KW-1133">Transmembrane helix</keyword>
<protein>
    <submittedName>
        <fullName evidence="4">DUF4349 domain-containing protein</fullName>
    </submittedName>
</protein>
<gene>
    <name evidence="4" type="ORF">EHQ83_15465</name>
</gene>
<evidence type="ECO:0000256" key="2">
    <source>
        <dbReference type="SAM" id="Phobius"/>
    </source>
</evidence>
<keyword evidence="2" id="KW-0812">Transmembrane</keyword>
<feature type="transmembrane region" description="Helical" evidence="2">
    <location>
        <begin position="307"/>
        <end position="331"/>
    </location>
</feature>
<evidence type="ECO:0000313" key="4">
    <source>
        <dbReference type="EMBL" id="TGL81320.1"/>
    </source>
</evidence>
<dbReference type="Proteomes" id="UP000297613">
    <property type="component" value="Unassembled WGS sequence"/>
</dbReference>
<evidence type="ECO:0000259" key="3">
    <source>
        <dbReference type="Pfam" id="PF14257"/>
    </source>
</evidence>
<feature type="compositionally biased region" description="Low complexity" evidence="1">
    <location>
        <begin position="60"/>
        <end position="74"/>
    </location>
</feature>